<dbReference type="InterPro" id="IPR000182">
    <property type="entry name" value="GNAT_dom"/>
</dbReference>
<dbReference type="AlphaFoldDB" id="A0A1G8CXP0"/>
<dbReference type="STRING" id="702745.SAMN05421818_10544"/>
<dbReference type="SUPFAM" id="SSF55729">
    <property type="entry name" value="Acyl-CoA N-acyltransferases (Nat)"/>
    <property type="match status" value="1"/>
</dbReference>
<sequence>MLTILKKNKETPITNEEIATYTAFLFQHLEQYGDKQEDITKALNYALARNNKPGGFVLIAKDEKQDIVGIAVVLDTLMDGFIPEHILVYLAADAKVRGKGIGGQLIDRIKEEAPGSIALHVDRDNPAQNLYERKGFEKKYIEMRLTK</sequence>
<keyword evidence="3" id="KW-1185">Reference proteome</keyword>
<accession>A0A1G8CXP0</accession>
<proteinExistence type="predicted"/>
<feature type="domain" description="N-acetyltransferase" evidence="1">
    <location>
        <begin position="16"/>
        <end position="147"/>
    </location>
</feature>
<keyword evidence="2" id="KW-0808">Transferase</keyword>
<dbReference type="Gene3D" id="3.40.630.30">
    <property type="match status" value="1"/>
</dbReference>
<dbReference type="GO" id="GO:0016747">
    <property type="term" value="F:acyltransferase activity, transferring groups other than amino-acyl groups"/>
    <property type="evidence" value="ECO:0007669"/>
    <property type="project" value="InterPro"/>
</dbReference>
<evidence type="ECO:0000313" key="2">
    <source>
        <dbReference type="EMBL" id="SDH49730.1"/>
    </source>
</evidence>
<dbReference type="CDD" id="cd04301">
    <property type="entry name" value="NAT_SF"/>
    <property type="match status" value="1"/>
</dbReference>
<dbReference type="PROSITE" id="PS51186">
    <property type="entry name" value="GNAT"/>
    <property type="match status" value="1"/>
</dbReference>
<dbReference type="InterPro" id="IPR016181">
    <property type="entry name" value="Acyl_CoA_acyltransferase"/>
</dbReference>
<name>A0A1G8CXP0_9FLAO</name>
<gene>
    <name evidence="2" type="ORF">SAMN05421818_10544</name>
</gene>
<evidence type="ECO:0000313" key="3">
    <source>
        <dbReference type="Proteomes" id="UP000243588"/>
    </source>
</evidence>
<dbReference type="Pfam" id="PF13508">
    <property type="entry name" value="Acetyltransf_7"/>
    <property type="match status" value="1"/>
</dbReference>
<dbReference type="Proteomes" id="UP000243588">
    <property type="component" value="Unassembled WGS sequence"/>
</dbReference>
<reference evidence="3" key="1">
    <citation type="submission" date="2016-10" db="EMBL/GenBank/DDBJ databases">
        <authorList>
            <person name="Varghese N."/>
            <person name="Submissions S."/>
        </authorList>
    </citation>
    <scope>NUCLEOTIDE SEQUENCE [LARGE SCALE GENOMIC DNA]</scope>
    <source>
        <strain evidence="3">DSM 23313</strain>
    </source>
</reference>
<organism evidence="2 3">
    <name type="scientific">Myroides phaeus</name>
    <dbReference type="NCBI Taxonomy" id="702745"/>
    <lineage>
        <taxon>Bacteria</taxon>
        <taxon>Pseudomonadati</taxon>
        <taxon>Bacteroidota</taxon>
        <taxon>Flavobacteriia</taxon>
        <taxon>Flavobacteriales</taxon>
        <taxon>Flavobacteriaceae</taxon>
        <taxon>Myroides</taxon>
    </lineage>
</organism>
<dbReference type="EMBL" id="FNDQ01000005">
    <property type="protein sequence ID" value="SDH49730.1"/>
    <property type="molecule type" value="Genomic_DNA"/>
</dbReference>
<evidence type="ECO:0000259" key="1">
    <source>
        <dbReference type="PROSITE" id="PS51186"/>
    </source>
</evidence>
<dbReference type="RefSeq" id="WP_090406525.1">
    <property type="nucleotide sequence ID" value="NZ_FNDQ01000005.1"/>
</dbReference>
<protein>
    <submittedName>
        <fullName evidence="2">Acetyltransferase (GNAT) domain-containing protein</fullName>
    </submittedName>
</protein>